<name>A0A5B7IR54_PORTR</name>
<accession>A0A5B7IR54</accession>
<reference evidence="1 2" key="1">
    <citation type="submission" date="2019-05" db="EMBL/GenBank/DDBJ databases">
        <title>Another draft genome of Portunus trituberculatus and its Hox gene families provides insights of decapod evolution.</title>
        <authorList>
            <person name="Jeong J.-H."/>
            <person name="Song I."/>
            <person name="Kim S."/>
            <person name="Choi T."/>
            <person name="Kim D."/>
            <person name="Ryu S."/>
            <person name="Kim W."/>
        </authorList>
    </citation>
    <scope>NUCLEOTIDE SEQUENCE [LARGE SCALE GENOMIC DNA]</scope>
    <source>
        <tissue evidence="1">Muscle</tissue>
    </source>
</reference>
<proteinExistence type="predicted"/>
<dbReference type="AlphaFoldDB" id="A0A5B7IR54"/>
<dbReference type="Proteomes" id="UP000324222">
    <property type="component" value="Unassembled WGS sequence"/>
</dbReference>
<sequence>MQCPSDLLPLTPSHLHWLVHAPSPAPTLTCHHDSTKAP</sequence>
<keyword evidence="2" id="KW-1185">Reference proteome</keyword>
<evidence type="ECO:0000313" key="2">
    <source>
        <dbReference type="Proteomes" id="UP000324222"/>
    </source>
</evidence>
<protein>
    <submittedName>
        <fullName evidence="1">Uncharacterized protein</fullName>
    </submittedName>
</protein>
<dbReference type="EMBL" id="VSRR010071090">
    <property type="protein sequence ID" value="MPC86312.1"/>
    <property type="molecule type" value="Genomic_DNA"/>
</dbReference>
<evidence type="ECO:0000313" key="1">
    <source>
        <dbReference type="EMBL" id="MPC86312.1"/>
    </source>
</evidence>
<organism evidence="1 2">
    <name type="scientific">Portunus trituberculatus</name>
    <name type="common">Swimming crab</name>
    <name type="synonym">Neptunus trituberculatus</name>
    <dbReference type="NCBI Taxonomy" id="210409"/>
    <lineage>
        <taxon>Eukaryota</taxon>
        <taxon>Metazoa</taxon>
        <taxon>Ecdysozoa</taxon>
        <taxon>Arthropoda</taxon>
        <taxon>Crustacea</taxon>
        <taxon>Multicrustacea</taxon>
        <taxon>Malacostraca</taxon>
        <taxon>Eumalacostraca</taxon>
        <taxon>Eucarida</taxon>
        <taxon>Decapoda</taxon>
        <taxon>Pleocyemata</taxon>
        <taxon>Brachyura</taxon>
        <taxon>Eubrachyura</taxon>
        <taxon>Portunoidea</taxon>
        <taxon>Portunidae</taxon>
        <taxon>Portuninae</taxon>
        <taxon>Portunus</taxon>
    </lineage>
</organism>
<comment type="caution">
    <text evidence="1">The sequence shown here is derived from an EMBL/GenBank/DDBJ whole genome shotgun (WGS) entry which is preliminary data.</text>
</comment>
<gene>
    <name evidence="1" type="ORF">E2C01_081135</name>
</gene>